<dbReference type="AlphaFoldDB" id="A0A9K3DW87"/>
<dbReference type="Proteomes" id="UP000215914">
    <property type="component" value="Unassembled WGS sequence"/>
</dbReference>
<organism evidence="1 2">
    <name type="scientific">Helianthus annuus</name>
    <name type="common">Common sunflower</name>
    <dbReference type="NCBI Taxonomy" id="4232"/>
    <lineage>
        <taxon>Eukaryota</taxon>
        <taxon>Viridiplantae</taxon>
        <taxon>Streptophyta</taxon>
        <taxon>Embryophyta</taxon>
        <taxon>Tracheophyta</taxon>
        <taxon>Spermatophyta</taxon>
        <taxon>Magnoliopsida</taxon>
        <taxon>eudicotyledons</taxon>
        <taxon>Gunneridae</taxon>
        <taxon>Pentapetalae</taxon>
        <taxon>asterids</taxon>
        <taxon>campanulids</taxon>
        <taxon>Asterales</taxon>
        <taxon>Asteraceae</taxon>
        <taxon>Asteroideae</taxon>
        <taxon>Heliantheae alliance</taxon>
        <taxon>Heliantheae</taxon>
        <taxon>Helianthus</taxon>
    </lineage>
</organism>
<name>A0A9K3DW87_HELAN</name>
<dbReference type="EMBL" id="MNCJ02000330">
    <property type="protein sequence ID" value="KAF5762645.1"/>
    <property type="molecule type" value="Genomic_DNA"/>
</dbReference>
<sequence length="63" mass="7421">MILFTIQNCDPTFHYLYMLREKGWYLSNKILSNKILREKGICENGLSTRRGAGFHIVSFIVWP</sequence>
<evidence type="ECO:0000313" key="2">
    <source>
        <dbReference type="Proteomes" id="UP000215914"/>
    </source>
</evidence>
<reference evidence="1" key="1">
    <citation type="journal article" date="2017" name="Nature">
        <title>The sunflower genome provides insights into oil metabolism, flowering and Asterid evolution.</title>
        <authorList>
            <person name="Badouin H."/>
            <person name="Gouzy J."/>
            <person name="Grassa C.J."/>
            <person name="Murat F."/>
            <person name="Staton S.E."/>
            <person name="Cottret L."/>
            <person name="Lelandais-Briere C."/>
            <person name="Owens G.L."/>
            <person name="Carrere S."/>
            <person name="Mayjonade B."/>
            <person name="Legrand L."/>
            <person name="Gill N."/>
            <person name="Kane N.C."/>
            <person name="Bowers J.E."/>
            <person name="Hubner S."/>
            <person name="Bellec A."/>
            <person name="Berard A."/>
            <person name="Berges H."/>
            <person name="Blanchet N."/>
            <person name="Boniface M.C."/>
            <person name="Brunel D."/>
            <person name="Catrice O."/>
            <person name="Chaidir N."/>
            <person name="Claudel C."/>
            <person name="Donnadieu C."/>
            <person name="Faraut T."/>
            <person name="Fievet G."/>
            <person name="Helmstetter N."/>
            <person name="King M."/>
            <person name="Knapp S.J."/>
            <person name="Lai Z."/>
            <person name="Le Paslier M.C."/>
            <person name="Lippi Y."/>
            <person name="Lorenzon L."/>
            <person name="Mandel J.R."/>
            <person name="Marage G."/>
            <person name="Marchand G."/>
            <person name="Marquand E."/>
            <person name="Bret-Mestries E."/>
            <person name="Morien E."/>
            <person name="Nambeesan S."/>
            <person name="Nguyen T."/>
            <person name="Pegot-Espagnet P."/>
            <person name="Pouilly N."/>
            <person name="Raftis F."/>
            <person name="Sallet E."/>
            <person name="Schiex T."/>
            <person name="Thomas J."/>
            <person name="Vandecasteele C."/>
            <person name="Vares D."/>
            <person name="Vear F."/>
            <person name="Vautrin S."/>
            <person name="Crespi M."/>
            <person name="Mangin B."/>
            <person name="Burke J.M."/>
            <person name="Salse J."/>
            <person name="Munos S."/>
            <person name="Vincourt P."/>
            <person name="Rieseberg L.H."/>
            <person name="Langlade N.B."/>
        </authorList>
    </citation>
    <scope>NUCLEOTIDE SEQUENCE</scope>
    <source>
        <tissue evidence="1">Leaves</tissue>
    </source>
</reference>
<dbReference type="Gramene" id="mRNA:HanXRQr2_Chr15g0671361">
    <property type="protein sequence ID" value="CDS:HanXRQr2_Chr15g0671361.1"/>
    <property type="gene ID" value="HanXRQr2_Chr15g0671361"/>
</dbReference>
<keyword evidence="2" id="KW-1185">Reference proteome</keyword>
<evidence type="ECO:0000313" key="1">
    <source>
        <dbReference type="EMBL" id="KAF5762645.1"/>
    </source>
</evidence>
<proteinExistence type="predicted"/>
<comment type="caution">
    <text evidence="1">The sequence shown here is derived from an EMBL/GenBank/DDBJ whole genome shotgun (WGS) entry which is preliminary data.</text>
</comment>
<protein>
    <submittedName>
        <fullName evidence="1">Uncharacterized protein</fullName>
    </submittedName>
</protein>
<accession>A0A9K3DW87</accession>
<gene>
    <name evidence="1" type="ORF">HanXRQr2_Chr15g0671361</name>
</gene>
<reference evidence="1" key="2">
    <citation type="submission" date="2020-06" db="EMBL/GenBank/DDBJ databases">
        <title>Helianthus annuus Genome sequencing and assembly Release 2.</title>
        <authorList>
            <person name="Gouzy J."/>
            <person name="Langlade N."/>
            <person name="Munos S."/>
        </authorList>
    </citation>
    <scope>NUCLEOTIDE SEQUENCE</scope>
    <source>
        <tissue evidence="1">Leaves</tissue>
    </source>
</reference>